<accession>A0A4Y2MG30</accession>
<sequence>MAYGYTRVKLERERFSAKQSTENVYHFIVNSAIAAAEEHKDAVLMREDIDLLIIFTASSSFTAPSTNSCFLETRERKLTDQPLLCQQF</sequence>
<dbReference type="EMBL" id="BGPR01007336">
    <property type="protein sequence ID" value="GBN26101.1"/>
    <property type="molecule type" value="Genomic_DNA"/>
</dbReference>
<name>A0A4Y2MG30_ARAVE</name>
<evidence type="ECO:0000313" key="1">
    <source>
        <dbReference type="EMBL" id="GBN26101.1"/>
    </source>
</evidence>
<protein>
    <submittedName>
        <fullName evidence="1">Uncharacterized protein</fullName>
    </submittedName>
</protein>
<dbReference type="Proteomes" id="UP000499080">
    <property type="component" value="Unassembled WGS sequence"/>
</dbReference>
<evidence type="ECO:0000313" key="2">
    <source>
        <dbReference type="Proteomes" id="UP000499080"/>
    </source>
</evidence>
<gene>
    <name evidence="1" type="ORF">AVEN_250825_1</name>
</gene>
<keyword evidence="2" id="KW-1185">Reference proteome</keyword>
<comment type="caution">
    <text evidence="1">The sequence shown here is derived from an EMBL/GenBank/DDBJ whole genome shotgun (WGS) entry which is preliminary data.</text>
</comment>
<organism evidence="1 2">
    <name type="scientific">Araneus ventricosus</name>
    <name type="common">Orbweaver spider</name>
    <name type="synonym">Epeira ventricosa</name>
    <dbReference type="NCBI Taxonomy" id="182803"/>
    <lineage>
        <taxon>Eukaryota</taxon>
        <taxon>Metazoa</taxon>
        <taxon>Ecdysozoa</taxon>
        <taxon>Arthropoda</taxon>
        <taxon>Chelicerata</taxon>
        <taxon>Arachnida</taxon>
        <taxon>Araneae</taxon>
        <taxon>Araneomorphae</taxon>
        <taxon>Entelegynae</taxon>
        <taxon>Araneoidea</taxon>
        <taxon>Araneidae</taxon>
        <taxon>Araneus</taxon>
    </lineage>
</organism>
<reference evidence="1 2" key="1">
    <citation type="journal article" date="2019" name="Sci. Rep.">
        <title>Orb-weaving spider Araneus ventricosus genome elucidates the spidroin gene catalogue.</title>
        <authorList>
            <person name="Kono N."/>
            <person name="Nakamura H."/>
            <person name="Ohtoshi R."/>
            <person name="Moran D.A.P."/>
            <person name="Shinohara A."/>
            <person name="Yoshida Y."/>
            <person name="Fujiwara M."/>
            <person name="Mori M."/>
            <person name="Tomita M."/>
            <person name="Arakawa K."/>
        </authorList>
    </citation>
    <scope>NUCLEOTIDE SEQUENCE [LARGE SCALE GENOMIC DNA]</scope>
</reference>
<dbReference type="AlphaFoldDB" id="A0A4Y2MG30"/>
<proteinExistence type="predicted"/>